<dbReference type="Gene3D" id="3.30.470.20">
    <property type="entry name" value="ATP-grasp fold, B domain"/>
    <property type="match status" value="1"/>
</dbReference>
<dbReference type="AlphaFoldDB" id="A0A932ZTN0"/>
<dbReference type="NCBIfam" id="TIGR00081">
    <property type="entry name" value="purC"/>
    <property type="match status" value="1"/>
</dbReference>
<dbReference type="GO" id="GO:0005524">
    <property type="term" value="F:ATP binding"/>
    <property type="evidence" value="ECO:0007669"/>
    <property type="project" value="UniProtKB-KW"/>
</dbReference>
<dbReference type="PANTHER" id="PTHR43599:SF3">
    <property type="entry name" value="SI:DKEY-6E2.2"/>
    <property type="match status" value="1"/>
</dbReference>
<evidence type="ECO:0000256" key="7">
    <source>
        <dbReference type="ARBA" id="ARBA00048475"/>
    </source>
</evidence>
<dbReference type="InterPro" id="IPR028923">
    <property type="entry name" value="SAICAR_synt/ADE2_N"/>
</dbReference>
<dbReference type="SUPFAM" id="SSF56104">
    <property type="entry name" value="SAICAR synthase-like"/>
    <property type="match status" value="1"/>
</dbReference>
<dbReference type="EMBL" id="JACQRX010000321">
    <property type="protein sequence ID" value="MBI4252269.1"/>
    <property type="molecule type" value="Genomic_DNA"/>
</dbReference>
<feature type="domain" description="SAICAR synthetase/ADE2 N-terminal" evidence="9">
    <location>
        <begin position="6"/>
        <end position="232"/>
    </location>
</feature>
<evidence type="ECO:0000256" key="4">
    <source>
        <dbReference type="ARBA" id="ARBA00022741"/>
    </source>
</evidence>
<gene>
    <name evidence="8" type="primary">purC</name>
    <name evidence="10" type="ORF">HY618_07395</name>
</gene>
<dbReference type="InterPro" id="IPR001636">
    <property type="entry name" value="SAICAR_synth"/>
</dbReference>
<name>A0A932ZTN0_UNCTE</name>
<protein>
    <recommendedName>
        <fullName evidence="8">Phosphoribosylaminoimidazole-succinocarboxamide synthase</fullName>
        <ecNumber evidence="8">6.3.2.6</ecNumber>
    </recommendedName>
    <alternativeName>
        <fullName evidence="8">SAICAR synthetase</fullName>
    </alternativeName>
</protein>
<evidence type="ECO:0000256" key="8">
    <source>
        <dbReference type="HAMAP-Rule" id="MF_00137"/>
    </source>
</evidence>
<proteinExistence type="inferred from homology"/>
<evidence type="ECO:0000313" key="11">
    <source>
        <dbReference type="Proteomes" id="UP000752292"/>
    </source>
</evidence>
<evidence type="ECO:0000256" key="6">
    <source>
        <dbReference type="ARBA" id="ARBA00022840"/>
    </source>
</evidence>
<dbReference type="HAMAP" id="MF_00137">
    <property type="entry name" value="SAICAR_synth"/>
    <property type="match status" value="1"/>
</dbReference>
<dbReference type="Gene3D" id="3.30.200.20">
    <property type="entry name" value="Phosphorylase Kinase, domain 1"/>
    <property type="match status" value="1"/>
</dbReference>
<dbReference type="EC" id="6.3.2.6" evidence="8"/>
<keyword evidence="3 8" id="KW-0436">Ligase</keyword>
<evidence type="ECO:0000259" key="9">
    <source>
        <dbReference type="Pfam" id="PF01259"/>
    </source>
</evidence>
<dbReference type="PANTHER" id="PTHR43599">
    <property type="entry name" value="MULTIFUNCTIONAL PROTEIN ADE2"/>
    <property type="match status" value="1"/>
</dbReference>
<keyword evidence="5 8" id="KW-0658">Purine biosynthesis</keyword>
<evidence type="ECO:0000256" key="2">
    <source>
        <dbReference type="ARBA" id="ARBA00010190"/>
    </source>
</evidence>
<dbReference type="InterPro" id="IPR050089">
    <property type="entry name" value="SAICAR_synthetase"/>
</dbReference>
<sequence length="237" mass="26929">MECRGQLYEGKAKIVYATGDPAFYIQYFKDDATAFNAKKRGTIESKGIFNNHISARLFQVVEKEGVPTHFVRTLSDREMLVKKLDIIKVEVVLRNIVAGNLAKRMGVDEGRRLPHPIIDLHLKNDALDDPMINEDTISAFGLAAREEVAQMRAFTLKVNQILQVFFGERNVDLVDFKLEFGRCPAEGGKLLLGDEITPDGCRLWEKGTGRKLDKDRFRRDLGQVEEAYAEVERIVTR</sequence>
<accession>A0A932ZTN0</accession>
<dbReference type="Pfam" id="PF01259">
    <property type="entry name" value="SAICAR_synt"/>
    <property type="match status" value="1"/>
</dbReference>
<comment type="similarity">
    <text evidence="2 8">Belongs to the SAICAR synthetase family.</text>
</comment>
<dbReference type="Proteomes" id="UP000752292">
    <property type="component" value="Unassembled WGS sequence"/>
</dbReference>
<comment type="catalytic activity">
    <reaction evidence="7 8">
        <text>5-amino-1-(5-phospho-D-ribosyl)imidazole-4-carboxylate + L-aspartate + ATP = (2S)-2-[5-amino-1-(5-phospho-beta-D-ribosyl)imidazole-4-carboxamido]succinate + ADP + phosphate + 2 H(+)</text>
        <dbReference type="Rhea" id="RHEA:22628"/>
        <dbReference type="ChEBI" id="CHEBI:15378"/>
        <dbReference type="ChEBI" id="CHEBI:29991"/>
        <dbReference type="ChEBI" id="CHEBI:30616"/>
        <dbReference type="ChEBI" id="CHEBI:43474"/>
        <dbReference type="ChEBI" id="CHEBI:58443"/>
        <dbReference type="ChEBI" id="CHEBI:77657"/>
        <dbReference type="ChEBI" id="CHEBI:456216"/>
        <dbReference type="EC" id="6.3.2.6"/>
    </reaction>
</comment>
<comment type="pathway">
    <text evidence="1 8">Purine metabolism; IMP biosynthesis via de novo pathway; 5-amino-1-(5-phospho-D-ribosyl)imidazole-4-carboxamide from 5-amino-1-(5-phospho-D-ribosyl)imidazole-4-carboxylate: step 1/2.</text>
</comment>
<evidence type="ECO:0000256" key="3">
    <source>
        <dbReference type="ARBA" id="ARBA00022598"/>
    </source>
</evidence>
<comment type="caution">
    <text evidence="10">The sequence shown here is derived from an EMBL/GenBank/DDBJ whole genome shotgun (WGS) entry which is preliminary data.</text>
</comment>
<dbReference type="PROSITE" id="PS01058">
    <property type="entry name" value="SAICAR_SYNTHETASE_2"/>
    <property type="match status" value="1"/>
</dbReference>
<dbReference type="InterPro" id="IPR033934">
    <property type="entry name" value="SAICAR_synt_PurC"/>
</dbReference>
<dbReference type="GO" id="GO:0009236">
    <property type="term" value="P:cobalamin biosynthetic process"/>
    <property type="evidence" value="ECO:0007669"/>
    <property type="project" value="InterPro"/>
</dbReference>
<keyword evidence="6 8" id="KW-0067">ATP-binding</keyword>
<organism evidence="10 11">
    <name type="scientific">Tectimicrobiota bacterium</name>
    <dbReference type="NCBI Taxonomy" id="2528274"/>
    <lineage>
        <taxon>Bacteria</taxon>
        <taxon>Pseudomonadati</taxon>
        <taxon>Nitrospinota/Tectimicrobiota group</taxon>
        <taxon>Candidatus Tectimicrobiota</taxon>
    </lineage>
</organism>
<evidence type="ECO:0000313" key="10">
    <source>
        <dbReference type="EMBL" id="MBI4252269.1"/>
    </source>
</evidence>
<reference evidence="10" key="1">
    <citation type="submission" date="2020-07" db="EMBL/GenBank/DDBJ databases">
        <title>Huge and variable diversity of episymbiotic CPR bacteria and DPANN archaea in groundwater ecosystems.</title>
        <authorList>
            <person name="He C.Y."/>
            <person name="Keren R."/>
            <person name="Whittaker M."/>
            <person name="Farag I.F."/>
            <person name="Doudna J."/>
            <person name="Cate J.H.D."/>
            <person name="Banfield J.F."/>
        </authorList>
    </citation>
    <scope>NUCLEOTIDE SEQUENCE</scope>
    <source>
        <strain evidence="10">NC_groundwater_1370_Ag_S-0.2um_69_93</strain>
    </source>
</reference>
<dbReference type="GO" id="GO:0004639">
    <property type="term" value="F:phosphoribosylaminoimidazolesuccinocarboxamide synthase activity"/>
    <property type="evidence" value="ECO:0007669"/>
    <property type="project" value="UniProtKB-UniRule"/>
</dbReference>
<dbReference type="InterPro" id="IPR018236">
    <property type="entry name" value="SAICAR_synthetase_CS"/>
</dbReference>
<dbReference type="GO" id="GO:0006189">
    <property type="term" value="P:'de novo' IMP biosynthetic process"/>
    <property type="evidence" value="ECO:0007669"/>
    <property type="project" value="UniProtKB-UniRule"/>
</dbReference>
<dbReference type="FunFam" id="3.30.470.20:FF:000006">
    <property type="entry name" value="Phosphoribosylaminoimidazole-succinocarboxamide synthase"/>
    <property type="match status" value="1"/>
</dbReference>
<dbReference type="CDD" id="cd01415">
    <property type="entry name" value="SAICAR_synt_PurC"/>
    <property type="match status" value="1"/>
</dbReference>
<evidence type="ECO:0000256" key="1">
    <source>
        <dbReference type="ARBA" id="ARBA00004672"/>
    </source>
</evidence>
<evidence type="ECO:0000256" key="5">
    <source>
        <dbReference type="ARBA" id="ARBA00022755"/>
    </source>
</evidence>
<keyword evidence="4 8" id="KW-0547">Nucleotide-binding</keyword>